<name>A0A1R2BTZ9_9CILI</name>
<dbReference type="Proteomes" id="UP000187209">
    <property type="component" value="Unassembled WGS sequence"/>
</dbReference>
<dbReference type="GO" id="GO:0005840">
    <property type="term" value="C:ribosome"/>
    <property type="evidence" value="ECO:0007669"/>
    <property type="project" value="UniProtKB-KW"/>
</dbReference>
<dbReference type="InterPro" id="IPR002672">
    <property type="entry name" value="Ribosomal_eL28"/>
</dbReference>
<dbReference type="Pfam" id="PF01778">
    <property type="entry name" value="Ribosomal_L28e"/>
    <property type="match status" value="1"/>
</dbReference>
<organism evidence="5 6">
    <name type="scientific">Stentor coeruleus</name>
    <dbReference type="NCBI Taxonomy" id="5963"/>
    <lineage>
        <taxon>Eukaryota</taxon>
        <taxon>Sar</taxon>
        <taxon>Alveolata</taxon>
        <taxon>Ciliophora</taxon>
        <taxon>Postciliodesmatophora</taxon>
        <taxon>Heterotrichea</taxon>
        <taxon>Heterotrichida</taxon>
        <taxon>Stentoridae</taxon>
        <taxon>Stentor</taxon>
    </lineage>
</organism>
<dbReference type="OrthoDB" id="292687at2759"/>
<evidence type="ECO:0000259" key="4">
    <source>
        <dbReference type="Pfam" id="PF01778"/>
    </source>
</evidence>
<dbReference type="GO" id="GO:0006412">
    <property type="term" value="P:translation"/>
    <property type="evidence" value="ECO:0007669"/>
    <property type="project" value="InterPro"/>
</dbReference>
<keyword evidence="2" id="KW-0689">Ribosomal protein</keyword>
<reference evidence="5 6" key="1">
    <citation type="submission" date="2016-11" db="EMBL/GenBank/DDBJ databases">
        <title>The macronuclear genome of Stentor coeruleus: a giant cell with tiny introns.</title>
        <authorList>
            <person name="Slabodnick M."/>
            <person name="Ruby J.G."/>
            <person name="Reiff S.B."/>
            <person name="Swart E.C."/>
            <person name="Gosai S."/>
            <person name="Prabakaran S."/>
            <person name="Witkowska E."/>
            <person name="Larue G.E."/>
            <person name="Fisher S."/>
            <person name="Freeman R.M."/>
            <person name="Gunawardena J."/>
            <person name="Chu W."/>
            <person name="Stover N.A."/>
            <person name="Gregory B.D."/>
            <person name="Nowacki M."/>
            <person name="Derisi J."/>
            <person name="Roy S.W."/>
            <person name="Marshall W.F."/>
            <person name="Sood P."/>
        </authorList>
    </citation>
    <scope>NUCLEOTIDE SEQUENCE [LARGE SCALE GENOMIC DNA]</scope>
    <source>
        <strain evidence="5">WM001</strain>
    </source>
</reference>
<dbReference type="EMBL" id="MPUH01000441">
    <property type="protein sequence ID" value="OMJ80055.1"/>
    <property type="molecule type" value="Genomic_DNA"/>
</dbReference>
<evidence type="ECO:0000313" key="6">
    <source>
        <dbReference type="Proteomes" id="UP000187209"/>
    </source>
</evidence>
<keyword evidence="6" id="KW-1185">Reference proteome</keyword>
<proteinExistence type="inferred from homology"/>
<evidence type="ECO:0000313" key="5">
    <source>
        <dbReference type="EMBL" id="OMJ80055.1"/>
    </source>
</evidence>
<sequence length="135" mass="15021">MAEVSSDVLWGLLKNNNSFLIRKNGNDFSTDPYNLLNAHKQKFAGIASNSGVGVSSRKKSDPVVLRLKKLRKNQPKKNHHEDTVVIKRGGFAGPARNALKAIVESRNTTLAKVALERMKKLHSTEVPKKVISRKH</sequence>
<feature type="domain" description="Ribosomal eL28/Mak16" evidence="4">
    <location>
        <begin position="8"/>
        <end position="123"/>
    </location>
</feature>
<comment type="caution">
    <text evidence="5">The sequence shown here is derived from an EMBL/GenBank/DDBJ whole genome shotgun (WGS) entry which is preliminary data.</text>
</comment>
<dbReference type="InterPro" id="IPR029004">
    <property type="entry name" value="Ribosomal_eL28/Mak16"/>
</dbReference>
<protein>
    <recommendedName>
        <fullName evidence="4">Ribosomal eL28/Mak16 domain-containing protein</fullName>
    </recommendedName>
</protein>
<keyword evidence="3" id="KW-0687">Ribonucleoprotein</keyword>
<dbReference type="AlphaFoldDB" id="A0A1R2BTZ9"/>
<evidence type="ECO:0000256" key="1">
    <source>
        <dbReference type="ARBA" id="ARBA00007926"/>
    </source>
</evidence>
<dbReference type="GO" id="GO:0003735">
    <property type="term" value="F:structural constituent of ribosome"/>
    <property type="evidence" value="ECO:0007669"/>
    <property type="project" value="InterPro"/>
</dbReference>
<accession>A0A1R2BTZ9</accession>
<dbReference type="PANTHER" id="PTHR10544">
    <property type="entry name" value="60S RIBOSOMAL PROTEIN L28"/>
    <property type="match status" value="1"/>
</dbReference>
<dbReference type="Gene3D" id="3.30.390.110">
    <property type="match status" value="1"/>
</dbReference>
<evidence type="ECO:0000256" key="3">
    <source>
        <dbReference type="ARBA" id="ARBA00023274"/>
    </source>
</evidence>
<gene>
    <name evidence="5" type="ORF">SteCoe_19784</name>
</gene>
<evidence type="ECO:0000256" key="2">
    <source>
        <dbReference type="ARBA" id="ARBA00022980"/>
    </source>
</evidence>
<comment type="similarity">
    <text evidence="1">Belongs to the eukaryotic ribosomal protein eL28 family.</text>
</comment>
<dbReference type="GO" id="GO:1990904">
    <property type="term" value="C:ribonucleoprotein complex"/>
    <property type="evidence" value="ECO:0007669"/>
    <property type="project" value="UniProtKB-KW"/>
</dbReference>